<protein>
    <submittedName>
        <fullName evidence="2">Uncharacterized protein</fullName>
    </submittedName>
</protein>
<evidence type="ECO:0000313" key="3">
    <source>
        <dbReference type="Proteomes" id="UP000193380"/>
    </source>
</evidence>
<reference evidence="2" key="1">
    <citation type="journal article" date="2014" name="Nat. Commun.">
        <title>The rainbow trout genome provides novel insights into evolution after whole-genome duplication in vertebrates.</title>
        <authorList>
            <person name="Berthelot C."/>
            <person name="Brunet F."/>
            <person name="Chalopin D."/>
            <person name="Juanchich A."/>
            <person name="Bernard M."/>
            <person name="Noel B."/>
            <person name="Bento P."/>
            <person name="Da Silva C."/>
            <person name="Labadie K."/>
            <person name="Alberti A."/>
            <person name="Aury J.M."/>
            <person name="Louis A."/>
            <person name="Dehais P."/>
            <person name="Bardou P."/>
            <person name="Montfort J."/>
            <person name="Klopp C."/>
            <person name="Cabau C."/>
            <person name="Gaspin C."/>
            <person name="Thorgaard G.H."/>
            <person name="Boussaha M."/>
            <person name="Quillet E."/>
            <person name="Guyomard R."/>
            <person name="Galiana D."/>
            <person name="Bobe J."/>
            <person name="Volff J.N."/>
            <person name="Genet C."/>
            <person name="Wincker P."/>
            <person name="Jaillon O."/>
            <person name="Roest Crollius H."/>
            <person name="Guiguen Y."/>
        </authorList>
    </citation>
    <scope>NUCLEOTIDE SEQUENCE [LARGE SCALE GENOMIC DNA]</scope>
</reference>
<dbReference type="STRING" id="8022.A0A060X205"/>
<feature type="compositionally biased region" description="Basic and acidic residues" evidence="1">
    <location>
        <begin position="102"/>
        <end position="121"/>
    </location>
</feature>
<proteinExistence type="predicted"/>
<gene>
    <name evidence="2" type="ORF">GSONMT00046285001</name>
</gene>
<reference evidence="2" key="2">
    <citation type="submission" date="2014-03" db="EMBL/GenBank/DDBJ databases">
        <authorList>
            <person name="Genoscope - CEA"/>
        </authorList>
    </citation>
    <scope>NUCLEOTIDE SEQUENCE</scope>
</reference>
<dbReference type="PaxDb" id="8022-A0A060X205"/>
<sequence>MDPSIAIKPVFERFQSVIITSLTLSPLDIYSRILDFRPVTVASFTMTLAHTCLCPLLSSVTMATCCWRCLRSCPMASWPLPATPTWRTLWHRGMSRWHLGERPEEQADLHRDPRRSRDQHGFGEISGGQETLSLIVLDSTTEDNL</sequence>
<dbReference type="Proteomes" id="UP000193380">
    <property type="component" value="Unassembled WGS sequence"/>
</dbReference>
<evidence type="ECO:0000313" key="2">
    <source>
        <dbReference type="EMBL" id="CDQ73232.1"/>
    </source>
</evidence>
<evidence type="ECO:0000256" key="1">
    <source>
        <dbReference type="SAM" id="MobiDB-lite"/>
    </source>
</evidence>
<dbReference type="AlphaFoldDB" id="A0A060X205"/>
<feature type="region of interest" description="Disordered" evidence="1">
    <location>
        <begin position="102"/>
        <end position="125"/>
    </location>
</feature>
<organism evidence="2 3">
    <name type="scientific">Oncorhynchus mykiss</name>
    <name type="common">Rainbow trout</name>
    <name type="synonym">Salmo gairdneri</name>
    <dbReference type="NCBI Taxonomy" id="8022"/>
    <lineage>
        <taxon>Eukaryota</taxon>
        <taxon>Metazoa</taxon>
        <taxon>Chordata</taxon>
        <taxon>Craniata</taxon>
        <taxon>Vertebrata</taxon>
        <taxon>Euteleostomi</taxon>
        <taxon>Actinopterygii</taxon>
        <taxon>Neopterygii</taxon>
        <taxon>Teleostei</taxon>
        <taxon>Protacanthopterygii</taxon>
        <taxon>Salmoniformes</taxon>
        <taxon>Salmonidae</taxon>
        <taxon>Salmoninae</taxon>
        <taxon>Oncorhynchus</taxon>
    </lineage>
</organism>
<dbReference type="EMBL" id="FR904888">
    <property type="protein sequence ID" value="CDQ73232.1"/>
    <property type="molecule type" value="Genomic_DNA"/>
</dbReference>
<name>A0A060X205_ONCMY</name>
<accession>A0A060X205</accession>
<dbReference type="FunFam" id="3.40.50.300:FF:000128">
    <property type="entry name" value="Putative DNA repair helicase RAD3"/>
    <property type="match status" value="1"/>
</dbReference>